<proteinExistence type="predicted"/>
<evidence type="ECO:0000259" key="4">
    <source>
        <dbReference type="PROSITE" id="PS50893"/>
    </source>
</evidence>
<evidence type="ECO:0000313" key="5">
    <source>
        <dbReference type="EMBL" id="EHF00297.1"/>
    </source>
</evidence>
<keyword evidence="1" id="KW-0813">Transport</keyword>
<evidence type="ECO:0000256" key="1">
    <source>
        <dbReference type="ARBA" id="ARBA00022448"/>
    </source>
</evidence>
<keyword evidence="2" id="KW-0547">Nucleotide-binding</keyword>
<dbReference type="InterPro" id="IPR027417">
    <property type="entry name" value="P-loop_NTPase"/>
</dbReference>
<dbReference type="InterPro" id="IPR003439">
    <property type="entry name" value="ABC_transporter-like_ATP-bd"/>
</dbReference>
<keyword evidence="3" id="KW-0067">ATP-binding</keyword>
<evidence type="ECO:0000256" key="2">
    <source>
        <dbReference type="ARBA" id="ARBA00022741"/>
    </source>
</evidence>
<dbReference type="AlphaFoldDB" id="G5HE70"/>
<dbReference type="Proteomes" id="UP000003763">
    <property type="component" value="Unassembled WGS sequence"/>
</dbReference>
<organism evidence="5 6">
    <name type="scientific">[Clostridium] citroniae WAL-17108</name>
    <dbReference type="NCBI Taxonomy" id="742733"/>
    <lineage>
        <taxon>Bacteria</taxon>
        <taxon>Bacillati</taxon>
        <taxon>Bacillota</taxon>
        <taxon>Clostridia</taxon>
        <taxon>Lachnospirales</taxon>
        <taxon>Lachnospiraceae</taxon>
        <taxon>Enterocloster</taxon>
    </lineage>
</organism>
<dbReference type="GO" id="GO:0016887">
    <property type="term" value="F:ATP hydrolysis activity"/>
    <property type="evidence" value="ECO:0007669"/>
    <property type="project" value="InterPro"/>
</dbReference>
<feature type="domain" description="ABC transporter" evidence="4">
    <location>
        <begin position="2"/>
        <end position="201"/>
    </location>
</feature>
<evidence type="ECO:0000313" key="6">
    <source>
        <dbReference type="Proteomes" id="UP000003763"/>
    </source>
</evidence>
<dbReference type="SMART" id="SM00382">
    <property type="entry name" value="AAA"/>
    <property type="match status" value="1"/>
</dbReference>
<comment type="caution">
    <text evidence="5">The sequence shown here is derived from an EMBL/GenBank/DDBJ whole genome shotgun (WGS) entry which is preliminary data.</text>
</comment>
<dbReference type="InterPro" id="IPR050093">
    <property type="entry name" value="ABC_SmlMolc_Importer"/>
</dbReference>
<accession>G5HE70</accession>
<name>G5HE70_9FIRM</name>
<reference evidence="5 6" key="1">
    <citation type="submission" date="2011-08" db="EMBL/GenBank/DDBJ databases">
        <title>The Genome Sequence of Clostridium citroniae WAL-17108.</title>
        <authorList>
            <consortium name="The Broad Institute Genome Sequencing Platform"/>
            <person name="Earl A."/>
            <person name="Ward D."/>
            <person name="Feldgarden M."/>
            <person name="Gevers D."/>
            <person name="Finegold S.M."/>
            <person name="Summanen P.H."/>
            <person name="Molitoris D.R."/>
            <person name="Vaisanen M.L."/>
            <person name="Daigneault M."/>
            <person name="Allen-Vercoe E."/>
            <person name="Young S.K."/>
            <person name="Zeng Q."/>
            <person name="Gargeya S."/>
            <person name="Fitzgerald M."/>
            <person name="Haas B."/>
            <person name="Abouelleil A."/>
            <person name="Alvarado L."/>
            <person name="Arachchi H.M."/>
            <person name="Berlin A."/>
            <person name="Brown A."/>
            <person name="Chapman S.B."/>
            <person name="Chen Z."/>
            <person name="Dunbar C."/>
            <person name="Freedman E."/>
            <person name="Gearin G."/>
            <person name="Gellesch M."/>
            <person name="Goldberg J."/>
            <person name="Griggs A."/>
            <person name="Gujja S."/>
            <person name="Heiman D."/>
            <person name="Howarth C."/>
            <person name="Larson L."/>
            <person name="Lui A."/>
            <person name="MacDonald P.J.P."/>
            <person name="Montmayeur A."/>
            <person name="Murphy C."/>
            <person name="Neiman D."/>
            <person name="Pearson M."/>
            <person name="Priest M."/>
            <person name="Roberts A."/>
            <person name="Saif S."/>
            <person name="Shea T."/>
            <person name="Shenoy N."/>
            <person name="Sisk P."/>
            <person name="Stolte C."/>
            <person name="Sykes S."/>
            <person name="Wortman J."/>
            <person name="Nusbaum C."/>
            <person name="Birren B."/>
        </authorList>
    </citation>
    <scope>NUCLEOTIDE SEQUENCE [LARGE SCALE GENOMIC DNA]</scope>
    <source>
        <strain evidence="5 6">WAL-17108</strain>
    </source>
</reference>
<dbReference type="EMBL" id="ADLJ01000006">
    <property type="protein sequence ID" value="EHF00297.1"/>
    <property type="molecule type" value="Genomic_DNA"/>
</dbReference>
<dbReference type="Gene3D" id="3.40.50.300">
    <property type="entry name" value="P-loop containing nucleotide triphosphate hydrolases"/>
    <property type="match status" value="1"/>
</dbReference>
<gene>
    <name evidence="5" type="ORF">HMPREF9469_00882</name>
</gene>
<dbReference type="GO" id="GO:0005524">
    <property type="term" value="F:ATP binding"/>
    <property type="evidence" value="ECO:0007669"/>
    <property type="project" value="UniProtKB-KW"/>
</dbReference>
<dbReference type="InterPro" id="IPR017871">
    <property type="entry name" value="ABC_transporter-like_CS"/>
</dbReference>
<dbReference type="PANTHER" id="PTHR42781:SF4">
    <property type="entry name" value="SPERMIDINE_PUTRESCINE IMPORT ATP-BINDING PROTEIN POTA"/>
    <property type="match status" value="1"/>
</dbReference>
<dbReference type="Pfam" id="PF00005">
    <property type="entry name" value="ABC_tran"/>
    <property type="match status" value="1"/>
</dbReference>
<dbReference type="SUPFAM" id="SSF52540">
    <property type="entry name" value="P-loop containing nucleoside triphosphate hydrolases"/>
    <property type="match status" value="1"/>
</dbReference>
<dbReference type="RefSeq" id="WP_007859558.1">
    <property type="nucleotide sequence ID" value="NZ_JH376420.1"/>
</dbReference>
<dbReference type="HOGENOM" id="CLU_000604_1_22_9"/>
<dbReference type="eggNOG" id="COG1116">
    <property type="taxonomic scope" value="Bacteria"/>
</dbReference>
<sequence>MIKLDGLSIGYSRDKPLLKDLNYQFSSKIYGILGESGVGKTTLLRTIAGLEKPLYGNVINSKNSPIYMMHQSYTCFDWLTSIDNILISSKVKHERISYELMEAAAQSLKRVGLAGYESYLPGELSGGMRQRLALARTMFVNPEIILMDEPLSALDEDTRQEMQNLILSEHKKTQNTILMITHSTAEAERMCDEIIMLKKGN</sequence>
<evidence type="ECO:0000256" key="3">
    <source>
        <dbReference type="ARBA" id="ARBA00022840"/>
    </source>
</evidence>
<protein>
    <recommendedName>
        <fullName evidence="4">ABC transporter domain-containing protein</fullName>
    </recommendedName>
</protein>
<dbReference type="InterPro" id="IPR003593">
    <property type="entry name" value="AAA+_ATPase"/>
</dbReference>
<dbReference type="PROSITE" id="PS00211">
    <property type="entry name" value="ABC_TRANSPORTER_1"/>
    <property type="match status" value="1"/>
</dbReference>
<dbReference type="PROSITE" id="PS50893">
    <property type="entry name" value="ABC_TRANSPORTER_2"/>
    <property type="match status" value="1"/>
</dbReference>
<dbReference type="PANTHER" id="PTHR42781">
    <property type="entry name" value="SPERMIDINE/PUTRESCINE IMPORT ATP-BINDING PROTEIN POTA"/>
    <property type="match status" value="1"/>
</dbReference>